<gene>
    <name evidence="1" type="ORF">NB645_02470</name>
</gene>
<dbReference type="Proteomes" id="UP001164794">
    <property type="component" value="Chromosome"/>
</dbReference>
<reference evidence="1" key="1">
    <citation type="journal article" date="2022" name="Front. Microbiol.">
        <title>New perspectives on an old grouping: The genomic and phenotypic variability of Oxalobacter formigenes and the implications for calcium oxalate stone prevention.</title>
        <authorList>
            <person name="Chmiel J.A."/>
            <person name="Carr C."/>
            <person name="Stuivenberg G.A."/>
            <person name="Venema R."/>
            <person name="Chanyi R.M."/>
            <person name="Al K.F."/>
            <person name="Giguere D."/>
            <person name="Say H."/>
            <person name="Akouris P.P."/>
            <person name="Dominguez Romero S.A."/>
            <person name="Kwong A."/>
            <person name="Tai V."/>
            <person name="Koval S.F."/>
            <person name="Razvi H."/>
            <person name="Bjazevic J."/>
            <person name="Burton J.P."/>
        </authorList>
    </citation>
    <scope>NUCLEOTIDE SEQUENCE</scope>
    <source>
        <strain evidence="1">HOxNP-1</strain>
    </source>
</reference>
<organism evidence="1 2">
    <name type="scientific">Oxalobacter aliiformigenes</name>
    <dbReference type="NCBI Taxonomy" id="2946593"/>
    <lineage>
        <taxon>Bacteria</taxon>
        <taxon>Pseudomonadati</taxon>
        <taxon>Pseudomonadota</taxon>
        <taxon>Betaproteobacteria</taxon>
        <taxon>Burkholderiales</taxon>
        <taxon>Oxalobacteraceae</taxon>
        <taxon>Oxalobacter</taxon>
    </lineage>
</organism>
<keyword evidence="2" id="KW-1185">Reference proteome</keyword>
<name>A0ABY7JJ50_9BURK</name>
<sequence length="374" mass="43243">MNNQKINSYAVTDKYSSEFPVSYTETALKKDIFAIYLATSMDIHMISNEGIASKVVGMILEKTNLVLDEREVIDILKHYKKEDSDLPITYEDICKTPLVQAMEEFYRFAYLGIQIEENIPGKYIRTEMIIKRLEMLSEWGIFSNGLLKRCRDMIDLARARDILEQTNVFSIDYQIGGDNQNEKDRTKDALTIRQMALLAGMEEMSIRAAANPNRVERLITFKGEGGRTLVSIEDAKEWLKSKKRYVIVRNGTYKNIDIQSGVFESLDQLADALQKLYMSKLQYIGDDGWEQPYEKEKVLKKLGFEFERNGNDRIIKIERKNLKNKALVGELEKIFNIKKGVLDLKVDAALKREDLARIEKELRDILNHKNEKGV</sequence>
<proteinExistence type="predicted"/>
<dbReference type="EMBL" id="CP098248">
    <property type="protein sequence ID" value="WAV97626.1"/>
    <property type="molecule type" value="Genomic_DNA"/>
</dbReference>
<accession>A0ABY7JJ50</accession>
<protein>
    <submittedName>
        <fullName evidence="1">Uncharacterized protein</fullName>
    </submittedName>
</protein>
<evidence type="ECO:0000313" key="2">
    <source>
        <dbReference type="Proteomes" id="UP001164794"/>
    </source>
</evidence>
<dbReference type="RefSeq" id="WP_269265117.1">
    <property type="nucleotide sequence ID" value="NZ_CP098248.1"/>
</dbReference>
<evidence type="ECO:0000313" key="1">
    <source>
        <dbReference type="EMBL" id="WAV97626.1"/>
    </source>
</evidence>